<proteinExistence type="predicted"/>
<accession>A0ABW7TWL0</accession>
<evidence type="ECO:0000313" key="1">
    <source>
        <dbReference type="EMBL" id="MFI1465423.1"/>
    </source>
</evidence>
<name>A0ABW7TWL0_9NOCA</name>
<dbReference type="EMBL" id="JBIRUQ010000018">
    <property type="protein sequence ID" value="MFI1465423.1"/>
    <property type="molecule type" value="Genomic_DNA"/>
</dbReference>
<dbReference type="GeneID" id="93508267"/>
<evidence type="ECO:0000313" key="2">
    <source>
        <dbReference type="Proteomes" id="UP001611263"/>
    </source>
</evidence>
<reference evidence="1 2" key="1">
    <citation type="submission" date="2024-10" db="EMBL/GenBank/DDBJ databases">
        <title>The Natural Products Discovery Center: Release of the First 8490 Sequenced Strains for Exploring Actinobacteria Biosynthetic Diversity.</title>
        <authorList>
            <person name="Kalkreuter E."/>
            <person name="Kautsar S.A."/>
            <person name="Yang D."/>
            <person name="Bader C.D."/>
            <person name="Teijaro C.N."/>
            <person name="Fluegel L."/>
            <person name="Davis C.M."/>
            <person name="Simpson J.R."/>
            <person name="Lauterbach L."/>
            <person name="Steele A.D."/>
            <person name="Gui C."/>
            <person name="Meng S."/>
            <person name="Li G."/>
            <person name="Viehrig K."/>
            <person name="Ye F."/>
            <person name="Su P."/>
            <person name="Kiefer A.F."/>
            <person name="Nichols A."/>
            <person name="Cepeda A.J."/>
            <person name="Yan W."/>
            <person name="Fan B."/>
            <person name="Jiang Y."/>
            <person name="Adhikari A."/>
            <person name="Zheng C.-J."/>
            <person name="Schuster L."/>
            <person name="Cowan T.M."/>
            <person name="Smanski M.J."/>
            <person name="Chevrette M.G."/>
            <person name="De Carvalho L.P.S."/>
            <person name="Shen B."/>
        </authorList>
    </citation>
    <scope>NUCLEOTIDE SEQUENCE [LARGE SCALE GENOMIC DNA]</scope>
    <source>
        <strain evidence="1 2">NPDC020568</strain>
    </source>
</reference>
<comment type="caution">
    <text evidence="1">The sequence shown here is derived from an EMBL/GenBank/DDBJ whole genome shotgun (WGS) entry which is preliminary data.</text>
</comment>
<protein>
    <submittedName>
        <fullName evidence="1">Uncharacterized protein</fullName>
    </submittedName>
</protein>
<dbReference type="Proteomes" id="UP001611263">
    <property type="component" value="Unassembled WGS sequence"/>
</dbReference>
<gene>
    <name evidence="1" type="ORF">ACH4WX_32335</name>
</gene>
<organism evidence="1 2">
    <name type="scientific">Nocardia carnea</name>
    <dbReference type="NCBI Taxonomy" id="37328"/>
    <lineage>
        <taxon>Bacteria</taxon>
        <taxon>Bacillati</taxon>
        <taxon>Actinomycetota</taxon>
        <taxon>Actinomycetes</taxon>
        <taxon>Mycobacteriales</taxon>
        <taxon>Nocardiaceae</taxon>
        <taxon>Nocardia</taxon>
    </lineage>
</organism>
<sequence>MNRREFGKAAALTAATLPTSSHSRIGMADVERLNVFMAELEAADQAVGGAGLLSSAVDALERSQSLLHSSVFDAATRAAEAGVGELC</sequence>
<dbReference type="RefSeq" id="WP_043740850.1">
    <property type="nucleotide sequence ID" value="NZ_JBIRUQ010000018.1"/>
</dbReference>
<keyword evidence="2" id="KW-1185">Reference proteome</keyword>